<keyword evidence="7 12" id="KW-0067">ATP-binding</keyword>
<sequence length="1194" mass="134066">MRHHTSSPFFLKKENVGRGFDFSFLLQASCPESNISKSFMDLDAFQIIKAQIQQRLNITMLKTRNKRSEFHLPPVTFQPVRTIHLAPLEDDIVNESTNIRNILNIMNSIPQPIKPVTKFYQYQLDNLLKRHAEKSSDVIVATISDQFTPGKDLYYFSMSNYYKYPSNKKEEIQSNLKWREAGVADNTEKNDQMKYQFSVACKNADLATQASFSDDSYPYLSSSNALVNCGIFTAQTTFTVSSDREALRAGNKERRAENSCRTGLEEGNYTEIILDYRAHEDAESANCVLDNHDLDSSCKNEVIEAYHALEDNSVAAVIPRVEAQDPCGEQTENVVCLFESEMEKEAMSEATSKDQNELVPVVHVTFSEQEPAREPHIAKQPATKKSVIRSLPPHVTQSFNILARKENDKSKIKMNRNKYSSKSKMSNKIKISEDLIFSDEISTKCNAKSQIFPSLELPHVESETSLKSQKKCPQADKDHFPQSAQKLKKQSFSCSCKNSVILKKPVTPLSLPHAQSASDFVDLKYSDMFKKINSNDKGPGIYEMFGTPVYSHTRELDQHENSFYRVVCSAPSGRCTASTCRSTCSKGRESNRVRNTQKRTYSKPKKTIPGTKQKQKSLIPKDRSTELSDSNTEQDNVITSDSDCQINTSRSMTLFHEDTDHQLMFLEELSQSTKQNKIFSNSNLSTIKEDSLEQSLDSQDISNHQRAATCSQNPLQFSDEGYTECVALSNSLLTAHQNVCVPQYRVDVDGCKGLESDQAPFKSINKCEALPFSDRLECQSPTKKLNHSWAYTPQNSGLANELTQPSVIQTKNVTSPSFQTSQTILSWADNKDMTDELLSCLAEELLMLEEKAINSSRTKNTGSKMQNTHTKEEENMMNGDGAIVNSALEKNYSKTFLASNEESDLLNFEESTKLPGSSLTNKDPIMWTRGEVLGKGAYGTVYCGLTSQGQLIAVKQVVLDTSDQLTTEKEYQKFHEEVDLLKTLKHVNIVTYLGTCLEDNILSIFMEFVPGGSISSIINRFGPLPEIVLCKYTKQILQGVAYLHDNCVVHRDIKGNNVMLMPNGIVKLIDFGCARRLAWVSLSGTHSEMLKSVHGTPYWMAPEVINESGYGRKSDIWSVGCTVFEMATGKPPLASMDRIAAMFYIGAHRGLMPSLPDRFSGTAVDFVHACLTRDQHERPSALQLLDHPFVKGRQ</sequence>
<dbReference type="InterPro" id="IPR011009">
    <property type="entry name" value="Kinase-like_dom_sf"/>
</dbReference>
<dbReference type="CDD" id="cd06631">
    <property type="entry name" value="STKc_YSK4"/>
    <property type="match status" value="1"/>
</dbReference>
<evidence type="ECO:0000313" key="15">
    <source>
        <dbReference type="EMBL" id="NXV84311.1"/>
    </source>
</evidence>
<dbReference type="GO" id="GO:0005524">
    <property type="term" value="F:ATP binding"/>
    <property type="evidence" value="ECO:0007669"/>
    <property type="project" value="UniProtKB-UniRule"/>
</dbReference>
<evidence type="ECO:0000256" key="6">
    <source>
        <dbReference type="ARBA" id="ARBA00022777"/>
    </source>
</evidence>
<dbReference type="PROSITE" id="PS00108">
    <property type="entry name" value="PROTEIN_KINASE_ST"/>
    <property type="match status" value="1"/>
</dbReference>
<dbReference type="EMBL" id="VZUG01000040">
    <property type="protein sequence ID" value="NXV84311.1"/>
    <property type="molecule type" value="Genomic_DNA"/>
</dbReference>
<evidence type="ECO:0000259" key="14">
    <source>
        <dbReference type="PROSITE" id="PS50011"/>
    </source>
</evidence>
<dbReference type="Gene3D" id="1.10.510.10">
    <property type="entry name" value="Transferase(Phosphotransferase) domain 1"/>
    <property type="match status" value="1"/>
</dbReference>
<keyword evidence="3" id="KW-0723">Serine/threonine-protein kinase</keyword>
<comment type="catalytic activity">
    <reaction evidence="9">
        <text>L-seryl-[protein] + ATP = O-phospho-L-seryl-[protein] + ADP + H(+)</text>
        <dbReference type="Rhea" id="RHEA:17989"/>
        <dbReference type="Rhea" id="RHEA-COMP:9863"/>
        <dbReference type="Rhea" id="RHEA-COMP:11604"/>
        <dbReference type="ChEBI" id="CHEBI:15378"/>
        <dbReference type="ChEBI" id="CHEBI:29999"/>
        <dbReference type="ChEBI" id="CHEBI:30616"/>
        <dbReference type="ChEBI" id="CHEBI:83421"/>
        <dbReference type="ChEBI" id="CHEBI:456216"/>
        <dbReference type="EC" id="2.7.11.1"/>
    </reaction>
</comment>
<feature type="binding site" evidence="12">
    <location>
        <position position="955"/>
    </location>
    <ligand>
        <name>ATP</name>
        <dbReference type="ChEBI" id="CHEBI:30616"/>
    </ligand>
</feature>
<accession>A0A7L3X8M3</accession>
<evidence type="ECO:0000313" key="16">
    <source>
        <dbReference type="Proteomes" id="UP000535403"/>
    </source>
</evidence>
<keyword evidence="16" id="KW-1185">Reference proteome</keyword>
<name>A0A7L3X8M3_9AVES</name>
<reference evidence="15 16" key="1">
    <citation type="submission" date="2019-09" db="EMBL/GenBank/DDBJ databases">
        <title>Bird 10,000 Genomes (B10K) Project - Family phase.</title>
        <authorList>
            <person name="Zhang G."/>
        </authorList>
    </citation>
    <scope>NUCLEOTIDE SEQUENCE [LARGE SCALE GENOMIC DNA]</scope>
    <source>
        <strain evidence="15">OUT-0025</strain>
        <tissue evidence="15">Blood</tissue>
    </source>
</reference>
<evidence type="ECO:0000256" key="2">
    <source>
        <dbReference type="ARBA" id="ARBA00012513"/>
    </source>
</evidence>
<keyword evidence="4" id="KW-0808">Transferase</keyword>
<dbReference type="PROSITE" id="PS50011">
    <property type="entry name" value="PROTEIN_KINASE_DOM"/>
    <property type="match status" value="1"/>
</dbReference>
<proteinExistence type="inferred from homology"/>
<dbReference type="AlphaFoldDB" id="A0A7L3X8M3"/>
<evidence type="ECO:0000256" key="7">
    <source>
        <dbReference type="ARBA" id="ARBA00022840"/>
    </source>
</evidence>
<evidence type="ECO:0000256" key="3">
    <source>
        <dbReference type="ARBA" id="ARBA00022527"/>
    </source>
</evidence>
<dbReference type="SUPFAM" id="SSF56112">
    <property type="entry name" value="Protein kinase-like (PK-like)"/>
    <property type="match status" value="1"/>
</dbReference>
<dbReference type="FunFam" id="1.10.510.10:FF:000331">
    <property type="entry name" value="Mitogen-activated protein kinase kinase kinase 19"/>
    <property type="match status" value="1"/>
</dbReference>
<dbReference type="EC" id="2.7.11.1" evidence="2"/>
<comment type="similarity">
    <text evidence="1">Belongs to the protein kinase superfamily. STE Ser/Thr protein kinase family. STE20 subfamily.</text>
</comment>
<evidence type="ECO:0000256" key="11">
    <source>
        <dbReference type="ARBA" id="ARBA00080573"/>
    </source>
</evidence>
<evidence type="ECO:0000256" key="1">
    <source>
        <dbReference type="ARBA" id="ARBA00008874"/>
    </source>
</evidence>
<keyword evidence="6 15" id="KW-0418">Kinase</keyword>
<evidence type="ECO:0000256" key="10">
    <source>
        <dbReference type="ARBA" id="ARBA00069016"/>
    </source>
</evidence>
<feature type="region of interest" description="Disordered" evidence="13">
    <location>
        <begin position="585"/>
        <end position="639"/>
    </location>
</feature>
<keyword evidence="5 12" id="KW-0547">Nucleotide-binding</keyword>
<dbReference type="PANTHER" id="PTHR11584">
    <property type="entry name" value="SERINE/THREONINE PROTEIN KINASE"/>
    <property type="match status" value="1"/>
</dbReference>
<dbReference type="Proteomes" id="UP000535403">
    <property type="component" value="Unassembled WGS sequence"/>
</dbReference>
<evidence type="ECO:0000256" key="8">
    <source>
        <dbReference type="ARBA" id="ARBA00047899"/>
    </source>
</evidence>
<dbReference type="PANTHER" id="PTHR11584:SF369">
    <property type="entry name" value="MITOGEN-ACTIVATED PROTEIN KINASE KINASE KINASE 19-RELATED"/>
    <property type="match status" value="1"/>
</dbReference>
<dbReference type="InterPro" id="IPR008271">
    <property type="entry name" value="Ser/Thr_kinase_AS"/>
</dbReference>
<dbReference type="InterPro" id="IPR000719">
    <property type="entry name" value="Prot_kinase_dom"/>
</dbReference>
<evidence type="ECO:0000256" key="12">
    <source>
        <dbReference type="PROSITE-ProRule" id="PRU10141"/>
    </source>
</evidence>
<dbReference type="InterPro" id="IPR017441">
    <property type="entry name" value="Protein_kinase_ATP_BS"/>
</dbReference>
<feature type="compositionally biased region" description="Basic residues" evidence="13">
    <location>
        <begin position="595"/>
        <end position="606"/>
    </location>
</feature>
<dbReference type="GO" id="GO:0004674">
    <property type="term" value="F:protein serine/threonine kinase activity"/>
    <property type="evidence" value="ECO:0007669"/>
    <property type="project" value="UniProtKB-KW"/>
</dbReference>
<feature type="non-terminal residue" evidence="15">
    <location>
        <position position="1194"/>
    </location>
</feature>
<feature type="domain" description="Protein kinase" evidence="14">
    <location>
        <begin position="927"/>
        <end position="1190"/>
    </location>
</feature>
<dbReference type="Pfam" id="PF00069">
    <property type="entry name" value="Pkinase"/>
    <property type="match status" value="1"/>
</dbReference>
<comment type="caution">
    <text evidence="15">The sequence shown here is derived from an EMBL/GenBank/DDBJ whole genome shotgun (WGS) entry which is preliminary data.</text>
</comment>
<feature type="compositionally biased region" description="Polar residues" evidence="13">
    <location>
        <begin position="627"/>
        <end position="639"/>
    </location>
</feature>
<dbReference type="GO" id="GO:0035556">
    <property type="term" value="P:intracellular signal transduction"/>
    <property type="evidence" value="ECO:0007669"/>
    <property type="project" value="UniProtKB-ARBA"/>
</dbReference>
<evidence type="ECO:0000256" key="13">
    <source>
        <dbReference type="SAM" id="MobiDB-lite"/>
    </source>
</evidence>
<organism evidence="15 16">
    <name type="scientific">Calonectris borealis</name>
    <name type="common">Cory's shearwater</name>
    <dbReference type="NCBI Taxonomy" id="1323832"/>
    <lineage>
        <taxon>Eukaryota</taxon>
        <taxon>Metazoa</taxon>
        <taxon>Chordata</taxon>
        <taxon>Craniata</taxon>
        <taxon>Vertebrata</taxon>
        <taxon>Euteleostomi</taxon>
        <taxon>Archelosauria</taxon>
        <taxon>Archosauria</taxon>
        <taxon>Dinosauria</taxon>
        <taxon>Saurischia</taxon>
        <taxon>Theropoda</taxon>
        <taxon>Coelurosauria</taxon>
        <taxon>Aves</taxon>
        <taxon>Neognathae</taxon>
        <taxon>Neoaves</taxon>
        <taxon>Aequornithes</taxon>
        <taxon>Procellariiformes</taxon>
        <taxon>Procellariidae</taxon>
        <taxon>Calonectris</taxon>
    </lineage>
</organism>
<evidence type="ECO:0000256" key="5">
    <source>
        <dbReference type="ARBA" id="ARBA00022741"/>
    </source>
</evidence>
<evidence type="ECO:0000256" key="4">
    <source>
        <dbReference type="ARBA" id="ARBA00022679"/>
    </source>
</evidence>
<comment type="catalytic activity">
    <reaction evidence="8">
        <text>L-threonyl-[protein] + ATP = O-phospho-L-threonyl-[protein] + ADP + H(+)</text>
        <dbReference type="Rhea" id="RHEA:46608"/>
        <dbReference type="Rhea" id="RHEA-COMP:11060"/>
        <dbReference type="Rhea" id="RHEA-COMP:11605"/>
        <dbReference type="ChEBI" id="CHEBI:15378"/>
        <dbReference type="ChEBI" id="CHEBI:30013"/>
        <dbReference type="ChEBI" id="CHEBI:30616"/>
        <dbReference type="ChEBI" id="CHEBI:61977"/>
        <dbReference type="ChEBI" id="CHEBI:456216"/>
        <dbReference type="EC" id="2.7.11.1"/>
    </reaction>
</comment>
<feature type="non-terminal residue" evidence="15">
    <location>
        <position position="1"/>
    </location>
</feature>
<dbReference type="SMART" id="SM00220">
    <property type="entry name" value="S_TKc"/>
    <property type="match status" value="1"/>
</dbReference>
<evidence type="ECO:0000256" key="9">
    <source>
        <dbReference type="ARBA" id="ARBA00048679"/>
    </source>
</evidence>
<dbReference type="PROSITE" id="PS00107">
    <property type="entry name" value="PROTEIN_KINASE_ATP"/>
    <property type="match status" value="1"/>
</dbReference>
<protein>
    <recommendedName>
        <fullName evidence="10">Mitogen-activated protein kinase kinase kinase 19</fullName>
        <ecNumber evidence="2">2.7.11.1</ecNumber>
    </recommendedName>
    <alternativeName>
        <fullName evidence="11">SPS1/STE20-related protein kinase YSK4</fullName>
    </alternativeName>
</protein>
<gene>
    <name evidence="15" type="primary">Map3k19</name>
    <name evidence="15" type="ORF">CALBOR_R14009</name>
</gene>